<feature type="signal peptide" evidence="1">
    <location>
        <begin position="1"/>
        <end position="22"/>
    </location>
</feature>
<evidence type="ECO:0000313" key="4">
    <source>
        <dbReference type="Proteomes" id="UP001464891"/>
    </source>
</evidence>
<dbReference type="Pfam" id="PF09992">
    <property type="entry name" value="NAGPA"/>
    <property type="match status" value="1"/>
</dbReference>
<protein>
    <submittedName>
        <fullName evidence="3">Phosphodiester glycosidase family protein</fullName>
    </submittedName>
</protein>
<evidence type="ECO:0000256" key="1">
    <source>
        <dbReference type="SAM" id="SignalP"/>
    </source>
</evidence>
<organism evidence="3 4">
    <name type="scientific">Trichocoleus desertorum GB2-A4</name>
    <dbReference type="NCBI Taxonomy" id="2933944"/>
    <lineage>
        <taxon>Bacteria</taxon>
        <taxon>Bacillati</taxon>
        <taxon>Cyanobacteriota</taxon>
        <taxon>Cyanophyceae</taxon>
        <taxon>Leptolyngbyales</taxon>
        <taxon>Trichocoleusaceae</taxon>
        <taxon>Trichocoleus</taxon>
    </lineage>
</organism>
<comment type="caution">
    <text evidence="3">The sequence shown here is derived from an EMBL/GenBank/DDBJ whole genome shotgun (WGS) entry which is preliminary data.</text>
</comment>
<dbReference type="EMBL" id="JAMPKM010000003">
    <property type="protein sequence ID" value="MEP0817026.1"/>
    <property type="molecule type" value="Genomic_DNA"/>
</dbReference>
<keyword evidence="3" id="KW-0378">Hydrolase</keyword>
<proteinExistence type="predicted"/>
<reference evidence="3 4" key="1">
    <citation type="submission" date="2022-04" db="EMBL/GenBank/DDBJ databases">
        <title>Positive selection, recombination, and allopatry shape intraspecific diversity of widespread and dominant cyanobacteria.</title>
        <authorList>
            <person name="Wei J."/>
            <person name="Shu W."/>
            <person name="Hu C."/>
        </authorList>
    </citation>
    <scope>NUCLEOTIDE SEQUENCE [LARGE SCALE GENOMIC DNA]</scope>
    <source>
        <strain evidence="3 4">GB2-A4</strain>
    </source>
</reference>
<keyword evidence="1" id="KW-0732">Signal</keyword>
<evidence type="ECO:0000259" key="2">
    <source>
        <dbReference type="Pfam" id="PF09992"/>
    </source>
</evidence>
<dbReference type="GO" id="GO:0016798">
    <property type="term" value="F:hydrolase activity, acting on glycosyl bonds"/>
    <property type="evidence" value="ECO:0007669"/>
    <property type="project" value="UniProtKB-KW"/>
</dbReference>
<name>A0ABV0J7L0_9CYAN</name>
<dbReference type="Proteomes" id="UP001464891">
    <property type="component" value="Unassembled WGS sequence"/>
</dbReference>
<evidence type="ECO:0000313" key="3">
    <source>
        <dbReference type="EMBL" id="MEP0817026.1"/>
    </source>
</evidence>
<sequence>MWRLSWVVAGLGSLAIALLVFAGTPSAQSPTSQTVSPTSPQPQQSLPLQYKTYTLAHSVVHTLLIPAQSSFVVVPALSESVDTLDSFAKQYGAIAVLNGGFFDPTNQKSTSYVILEGKLAADPKLNERLVNNPDLSPYLSQIFNRTEFRRYQCGSTFRYDIAPHNAPLPANCQLIDALGGGPRLLPELTAQPEGFVDTVNGEVIRDPLGSNQPNARTAIALTQTGDVLWVMVAQKSESPTDSGMTFTELIAFLKTLGIEQAMNLDGGSSSSFYYKGKTWYGKVGTEGDPVQRPVKSVLLVLPKESDRPTAP</sequence>
<feature type="domain" description="Phosphodiester glycosidase" evidence="2">
    <location>
        <begin position="91"/>
        <end position="300"/>
    </location>
</feature>
<gene>
    <name evidence="3" type="ORF">NC998_07945</name>
</gene>
<keyword evidence="4" id="KW-1185">Reference proteome</keyword>
<accession>A0ABV0J7L0</accession>
<dbReference type="PANTHER" id="PTHR40446">
    <property type="entry name" value="N-ACETYLGLUCOSAMINE-1-PHOSPHODIESTER ALPHA-N-ACETYLGLUCOSAMINIDASE"/>
    <property type="match status" value="1"/>
</dbReference>
<dbReference type="InterPro" id="IPR018711">
    <property type="entry name" value="NAGPA"/>
</dbReference>
<keyword evidence="3" id="KW-0326">Glycosidase</keyword>
<feature type="chain" id="PRO_5046867990" evidence="1">
    <location>
        <begin position="23"/>
        <end position="311"/>
    </location>
</feature>
<dbReference type="PANTHER" id="PTHR40446:SF2">
    <property type="entry name" value="N-ACETYLGLUCOSAMINE-1-PHOSPHODIESTER ALPHA-N-ACETYLGLUCOSAMINIDASE"/>
    <property type="match status" value="1"/>
</dbReference>
<dbReference type="RefSeq" id="WP_190439889.1">
    <property type="nucleotide sequence ID" value="NZ_JAMPKM010000003.1"/>
</dbReference>